<comment type="pathway">
    <text evidence="3">Glycan degradation; xylan degradation.</text>
</comment>
<feature type="region of interest" description="Disordered" evidence="14">
    <location>
        <begin position="62"/>
        <end position="90"/>
    </location>
</feature>
<dbReference type="PROSITE" id="PS00591">
    <property type="entry name" value="GH10_1"/>
    <property type="match status" value="1"/>
</dbReference>
<keyword evidence="6" id="KW-0858">Xylan degradation</keyword>
<evidence type="ECO:0000256" key="15">
    <source>
        <dbReference type="SAM" id="SignalP"/>
    </source>
</evidence>
<keyword evidence="19" id="KW-1185">Reference proteome</keyword>
<evidence type="ECO:0000256" key="8">
    <source>
        <dbReference type="ARBA" id="ARBA00022801"/>
    </source>
</evidence>
<evidence type="ECO:0000313" key="18">
    <source>
        <dbReference type="EMBL" id="KAL0633106.1"/>
    </source>
</evidence>
<dbReference type="InterPro" id="IPR044846">
    <property type="entry name" value="GH10"/>
</dbReference>
<evidence type="ECO:0000256" key="14">
    <source>
        <dbReference type="SAM" id="MobiDB-lite"/>
    </source>
</evidence>
<dbReference type="PROSITE" id="PS51760">
    <property type="entry name" value="GH10_2"/>
    <property type="match status" value="1"/>
</dbReference>
<dbReference type="PANTHER" id="PTHR31490:SF35">
    <property type="entry name" value="ENDO-1,4-BETA-XYLANASE"/>
    <property type="match status" value="1"/>
</dbReference>
<evidence type="ECO:0000256" key="5">
    <source>
        <dbReference type="ARBA" id="ARBA00022525"/>
    </source>
</evidence>
<gene>
    <name evidence="18" type="ORF">Q9L58_008006</name>
</gene>
<keyword evidence="9 13" id="KW-0119">Carbohydrate metabolism</keyword>
<evidence type="ECO:0000256" key="11">
    <source>
        <dbReference type="ARBA" id="ARBA00023326"/>
    </source>
</evidence>
<name>A0ABR3GBC2_9PEZI</name>
<keyword evidence="10 13" id="KW-0326">Glycosidase</keyword>
<dbReference type="PANTHER" id="PTHR31490">
    <property type="entry name" value="GLYCOSYL HYDROLASE"/>
    <property type="match status" value="1"/>
</dbReference>
<evidence type="ECO:0000256" key="7">
    <source>
        <dbReference type="ARBA" id="ARBA00022729"/>
    </source>
</evidence>
<dbReference type="InterPro" id="IPR031158">
    <property type="entry name" value="GH10_AS"/>
</dbReference>
<evidence type="ECO:0000256" key="13">
    <source>
        <dbReference type="RuleBase" id="RU361174"/>
    </source>
</evidence>
<keyword evidence="7 15" id="KW-0732">Signal</keyword>
<dbReference type="PROSITE" id="PS00562">
    <property type="entry name" value="CBM1_1"/>
    <property type="match status" value="1"/>
</dbReference>
<evidence type="ECO:0000256" key="2">
    <source>
        <dbReference type="ARBA" id="ARBA00004613"/>
    </source>
</evidence>
<comment type="catalytic activity">
    <reaction evidence="1 13">
        <text>Endohydrolysis of (1-&gt;4)-beta-D-xylosidic linkages in xylans.</text>
        <dbReference type="EC" id="3.2.1.8"/>
    </reaction>
</comment>
<feature type="domain" description="CBM1" evidence="16">
    <location>
        <begin position="21"/>
        <end position="57"/>
    </location>
</feature>
<dbReference type="Proteomes" id="UP001447188">
    <property type="component" value="Unassembled WGS sequence"/>
</dbReference>
<comment type="caution">
    <text evidence="18">The sequence shown here is derived from an EMBL/GenBank/DDBJ whole genome shotgun (WGS) entry which is preliminary data.</text>
</comment>
<dbReference type="Pfam" id="PF00331">
    <property type="entry name" value="Glyco_hydro_10"/>
    <property type="match status" value="1"/>
</dbReference>
<feature type="compositionally biased region" description="Pro residues" evidence="14">
    <location>
        <begin position="62"/>
        <end position="83"/>
    </location>
</feature>
<keyword evidence="5" id="KW-0964">Secreted</keyword>
<proteinExistence type="inferred from homology"/>
<dbReference type="Pfam" id="PF00734">
    <property type="entry name" value="CBM_1"/>
    <property type="match status" value="1"/>
</dbReference>
<dbReference type="InterPro" id="IPR000254">
    <property type="entry name" value="CBD"/>
</dbReference>
<evidence type="ECO:0000256" key="1">
    <source>
        <dbReference type="ARBA" id="ARBA00000681"/>
    </source>
</evidence>
<evidence type="ECO:0000256" key="10">
    <source>
        <dbReference type="ARBA" id="ARBA00023295"/>
    </source>
</evidence>
<comment type="similarity">
    <text evidence="4 13">Belongs to the glycosyl hydrolase 10 (cellulase F) family.</text>
</comment>
<evidence type="ECO:0000256" key="6">
    <source>
        <dbReference type="ARBA" id="ARBA00022651"/>
    </source>
</evidence>
<dbReference type="InterPro" id="IPR017853">
    <property type="entry name" value="GH"/>
</dbReference>
<evidence type="ECO:0000313" key="19">
    <source>
        <dbReference type="Proteomes" id="UP001447188"/>
    </source>
</evidence>
<evidence type="ECO:0000259" key="17">
    <source>
        <dbReference type="PROSITE" id="PS51760"/>
    </source>
</evidence>
<dbReference type="Gene3D" id="3.20.20.80">
    <property type="entry name" value="Glycosidases"/>
    <property type="match status" value="1"/>
</dbReference>
<evidence type="ECO:0000259" key="16">
    <source>
        <dbReference type="PROSITE" id="PS51164"/>
    </source>
</evidence>
<protein>
    <recommendedName>
        <fullName evidence="13">Beta-xylanase</fullName>
        <ecNumber evidence="13">3.2.1.8</ecNumber>
    </recommendedName>
</protein>
<dbReference type="SMART" id="SM00633">
    <property type="entry name" value="Glyco_10"/>
    <property type="match status" value="1"/>
</dbReference>
<feature type="signal peptide" evidence="15">
    <location>
        <begin position="1"/>
        <end position="21"/>
    </location>
</feature>
<dbReference type="SUPFAM" id="SSF51445">
    <property type="entry name" value="(Trans)glycosidases"/>
    <property type="match status" value="1"/>
</dbReference>
<accession>A0ABR3GBC2</accession>
<feature type="active site" description="Nucleophile" evidence="12">
    <location>
        <position position="322"/>
    </location>
</feature>
<evidence type="ECO:0000256" key="12">
    <source>
        <dbReference type="PROSITE-ProRule" id="PRU10061"/>
    </source>
</evidence>
<evidence type="ECO:0000256" key="9">
    <source>
        <dbReference type="ARBA" id="ARBA00023277"/>
    </source>
</evidence>
<dbReference type="PROSITE" id="PS51164">
    <property type="entry name" value="CBM1_2"/>
    <property type="match status" value="1"/>
</dbReference>
<comment type="subcellular location">
    <subcellularLocation>
        <location evidence="2">Secreted</location>
    </subcellularLocation>
</comment>
<keyword evidence="8 13" id="KW-0378">Hydrolase</keyword>
<dbReference type="InterPro" id="IPR001000">
    <property type="entry name" value="GH10_dom"/>
</dbReference>
<sequence length="402" mass="42341">MVGAATHLLFGAALLATAVHAQSPVWGQCGGIGWTGATTCATGSVCTFSNAYYSQCIPGSGPPPTNPTTPTNPPPTTAPPPPGQTGSGLNTLAKAKGKTYFGSATDNGELSDAPYLAILSNNKEFGQLTPGNSMKWDATERSRGVFSFAGGETIVKLAEANGQFVRGHTLVWHSQLPTWVSNGGFNAATLTTIIQNHVTALVTNWKGRILHWDVVNEIFNDDGTFRSSVFYNTLGEEFVSIAFRAARAADPAAKLYINDYNTDGTGAKSTALANLVRKLKAAGVPIDGIGIQAHLIVGNVQGSFATNLAQFAALGVDVAITELDIRMTMPSTASLLSRQADDYRTIVNACVSVPRCVGITIWDYTDKYSWIPSVFSGQGAGLPWDQNFSKKPAYASIAAALA</sequence>
<dbReference type="EMBL" id="JBBBZM010000137">
    <property type="protein sequence ID" value="KAL0633106.1"/>
    <property type="molecule type" value="Genomic_DNA"/>
</dbReference>
<dbReference type="SMART" id="SM00236">
    <property type="entry name" value="fCBD"/>
    <property type="match status" value="1"/>
</dbReference>
<organism evidence="18 19">
    <name type="scientific">Discina gigas</name>
    <dbReference type="NCBI Taxonomy" id="1032678"/>
    <lineage>
        <taxon>Eukaryota</taxon>
        <taxon>Fungi</taxon>
        <taxon>Dikarya</taxon>
        <taxon>Ascomycota</taxon>
        <taxon>Pezizomycotina</taxon>
        <taxon>Pezizomycetes</taxon>
        <taxon>Pezizales</taxon>
        <taxon>Discinaceae</taxon>
        <taxon>Discina</taxon>
    </lineage>
</organism>
<dbReference type="PRINTS" id="PR00134">
    <property type="entry name" value="GLHYDRLASE10"/>
</dbReference>
<feature type="domain" description="GH10" evidence="17">
    <location>
        <begin position="86"/>
        <end position="400"/>
    </location>
</feature>
<evidence type="ECO:0000256" key="4">
    <source>
        <dbReference type="ARBA" id="ARBA00007495"/>
    </source>
</evidence>
<dbReference type="InterPro" id="IPR035971">
    <property type="entry name" value="CBD_sf"/>
</dbReference>
<dbReference type="EC" id="3.2.1.8" evidence="13"/>
<keyword evidence="11 13" id="KW-0624">Polysaccharide degradation</keyword>
<feature type="chain" id="PRO_5045046032" description="Beta-xylanase" evidence="15">
    <location>
        <begin position="22"/>
        <end position="402"/>
    </location>
</feature>
<reference evidence="18 19" key="1">
    <citation type="submission" date="2024-02" db="EMBL/GenBank/DDBJ databases">
        <title>Discinaceae phylogenomics.</title>
        <authorList>
            <person name="Dirks A.C."/>
            <person name="James T.Y."/>
        </authorList>
    </citation>
    <scope>NUCLEOTIDE SEQUENCE [LARGE SCALE GENOMIC DNA]</scope>
    <source>
        <strain evidence="18 19">ACD0624</strain>
    </source>
</reference>
<dbReference type="SUPFAM" id="SSF57180">
    <property type="entry name" value="Cellulose-binding domain"/>
    <property type="match status" value="1"/>
</dbReference>
<evidence type="ECO:0000256" key="3">
    <source>
        <dbReference type="ARBA" id="ARBA00004851"/>
    </source>
</evidence>